<dbReference type="EMBL" id="LAZR01025021">
    <property type="protein sequence ID" value="KKL73246.1"/>
    <property type="molecule type" value="Genomic_DNA"/>
</dbReference>
<dbReference type="AlphaFoldDB" id="A0A0F9F480"/>
<sequence>MKKCAMTLLVILFVGFASFFALTGPAGAGEACFQVTDSAWGTKCDGDPNSLELTVKNVCKEKMAFLFCLNKEDGKKDCQVRESVQGGASLKIFTCNASGSYEFIACEKAYDCKQELKKKQQ</sequence>
<comment type="caution">
    <text evidence="1">The sequence shown here is derived from an EMBL/GenBank/DDBJ whole genome shotgun (WGS) entry which is preliminary data.</text>
</comment>
<evidence type="ECO:0000313" key="1">
    <source>
        <dbReference type="EMBL" id="KKL73246.1"/>
    </source>
</evidence>
<name>A0A0F9F480_9ZZZZ</name>
<gene>
    <name evidence="1" type="ORF">LCGC14_2076830</name>
</gene>
<organism evidence="1">
    <name type="scientific">marine sediment metagenome</name>
    <dbReference type="NCBI Taxonomy" id="412755"/>
    <lineage>
        <taxon>unclassified sequences</taxon>
        <taxon>metagenomes</taxon>
        <taxon>ecological metagenomes</taxon>
    </lineage>
</organism>
<proteinExistence type="predicted"/>
<reference evidence="1" key="1">
    <citation type="journal article" date="2015" name="Nature">
        <title>Complex archaea that bridge the gap between prokaryotes and eukaryotes.</title>
        <authorList>
            <person name="Spang A."/>
            <person name="Saw J.H."/>
            <person name="Jorgensen S.L."/>
            <person name="Zaremba-Niedzwiedzka K."/>
            <person name="Martijn J."/>
            <person name="Lind A.E."/>
            <person name="van Eijk R."/>
            <person name="Schleper C."/>
            <person name="Guy L."/>
            <person name="Ettema T.J."/>
        </authorList>
    </citation>
    <scope>NUCLEOTIDE SEQUENCE</scope>
</reference>
<accession>A0A0F9F480</accession>
<protein>
    <submittedName>
        <fullName evidence="1">Uncharacterized protein</fullName>
    </submittedName>
</protein>